<keyword evidence="1" id="KW-1133">Transmembrane helix</keyword>
<reference evidence="2 3" key="1">
    <citation type="journal article" date="2016" name="Mol. Biol. Evol.">
        <title>Comparative Genomics of Early-Diverging Mushroom-Forming Fungi Provides Insights into the Origins of Lignocellulose Decay Capabilities.</title>
        <authorList>
            <person name="Nagy L.G."/>
            <person name="Riley R."/>
            <person name="Tritt A."/>
            <person name="Adam C."/>
            <person name="Daum C."/>
            <person name="Floudas D."/>
            <person name="Sun H."/>
            <person name="Yadav J.S."/>
            <person name="Pangilinan J."/>
            <person name="Larsson K.H."/>
            <person name="Matsuura K."/>
            <person name="Barry K."/>
            <person name="Labutti K."/>
            <person name="Kuo R."/>
            <person name="Ohm R.A."/>
            <person name="Bhattacharya S.S."/>
            <person name="Shirouzu T."/>
            <person name="Yoshinaga Y."/>
            <person name="Martin F.M."/>
            <person name="Grigoriev I.V."/>
            <person name="Hibbett D.S."/>
        </authorList>
    </citation>
    <scope>NUCLEOTIDE SEQUENCE [LARGE SCALE GENOMIC DNA]</scope>
    <source>
        <strain evidence="2 3">HHB9708</strain>
    </source>
</reference>
<evidence type="ECO:0000313" key="2">
    <source>
        <dbReference type="EMBL" id="KZS93972.1"/>
    </source>
</evidence>
<proteinExistence type="predicted"/>
<accession>A0A164VAD9</accession>
<dbReference type="EMBL" id="KV419405">
    <property type="protein sequence ID" value="KZS93972.1"/>
    <property type="molecule type" value="Genomic_DNA"/>
</dbReference>
<keyword evidence="3" id="KW-1185">Reference proteome</keyword>
<evidence type="ECO:0000256" key="1">
    <source>
        <dbReference type="SAM" id="Phobius"/>
    </source>
</evidence>
<dbReference type="AlphaFoldDB" id="A0A164VAD9"/>
<keyword evidence="1" id="KW-0812">Transmembrane</keyword>
<organism evidence="2 3">
    <name type="scientific">Sistotremastrum niveocremeum HHB9708</name>
    <dbReference type="NCBI Taxonomy" id="1314777"/>
    <lineage>
        <taxon>Eukaryota</taxon>
        <taxon>Fungi</taxon>
        <taxon>Dikarya</taxon>
        <taxon>Basidiomycota</taxon>
        <taxon>Agaricomycotina</taxon>
        <taxon>Agaricomycetes</taxon>
        <taxon>Sistotremastrales</taxon>
        <taxon>Sistotremastraceae</taxon>
        <taxon>Sertulicium</taxon>
        <taxon>Sertulicium niveocremeum</taxon>
    </lineage>
</organism>
<evidence type="ECO:0000313" key="3">
    <source>
        <dbReference type="Proteomes" id="UP000076722"/>
    </source>
</evidence>
<keyword evidence="1" id="KW-0472">Membrane</keyword>
<protein>
    <submittedName>
        <fullName evidence="2">Uncharacterized protein</fullName>
    </submittedName>
</protein>
<name>A0A164VAD9_9AGAM</name>
<sequence>MCQMVGMSMRSILWYRIWLAAIGLKRQRRDDQKNLRGNQSNVFDNVDFDLINGDTSHIFFSTFASFVNVNTILCISLNVSRVGRYIRPRCDTRDGQPSQSRLYHSPHHILSATASIFLPSLESGLQIRNPQLEGQKERSMRSDATTYCMKLEARRCRKVLPNAITAMDKVYGVTEFLDGEPNPHLCLTFFRQTARANPAALRMIR</sequence>
<feature type="transmembrane region" description="Helical" evidence="1">
    <location>
        <begin position="58"/>
        <end position="79"/>
    </location>
</feature>
<dbReference type="Proteomes" id="UP000076722">
    <property type="component" value="Unassembled WGS sequence"/>
</dbReference>
<gene>
    <name evidence="2" type="ORF">SISNIDRAFT_465558</name>
</gene>